<keyword evidence="13" id="KW-1185">Reference proteome</keyword>
<evidence type="ECO:0000256" key="5">
    <source>
        <dbReference type="ARBA" id="ARBA00029447"/>
    </source>
</evidence>
<dbReference type="PANTHER" id="PTHR43531:SF11">
    <property type="entry name" value="METHYL-ACCEPTING CHEMOTAXIS PROTEIN 3"/>
    <property type="match status" value="1"/>
</dbReference>
<comment type="subcellular location">
    <subcellularLocation>
        <location evidence="1">Cell membrane</location>
    </subcellularLocation>
</comment>
<dbReference type="PROSITE" id="PS50111">
    <property type="entry name" value="CHEMOTAXIS_TRANSDUC_2"/>
    <property type="match status" value="1"/>
</dbReference>
<evidence type="ECO:0000313" key="13">
    <source>
        <dbReference type="Proteomes" id="UP001597211"/>
    </source>
</evidence>
<keyword evidence="3" id="KW-0145">Chemotaxis</keyword>
<evidence type="ECO:0000256" key="4">
    <source>
        <dbReference type="ARBA" id="ARBA00023136"/>
    </source>
</evidence>
<feature type="domain" description="HAMP" evidence="11">
    <location>
        <begin position="212"/>
        <end position="264"/>
    </location>
</feature>
<evidence type="ECO:0000256" key="9">
    <source>
        <dbReference type="SAM" id="Phobius"/>
    </source>
</evidence>
<comment type="caution">
    <text evidence="12">The sequence shown here is derived from an EMBL/GenBank/DDBJ whole genome shotgun (WGS) entry which is preliminary data.</text>
</comment>
<dbReference type="CDD" id="cd06225">
    <property type="entry name" value="HAMP"/>
    <property type="match status" value="1"/>
</dbReference>
<dbReference type="CDD" id="cd11386">
    <property type="entry name" value="MCP_signal"/>
    <property type="match status" value="1"/>
</dbReference>
<keyword evidence="6" id="KW-0807">Transducer</keyword>
<dbReference type="PROSITE" id="PS50885">
    <property type="entry name" value="HAMP"/>
    <property type="match status" value="1"/>
</dbReference>
<evidence type="ECO:0000313" key="12">
    <source>
        <dbReference type="EMBL" id="MFD1181251.1"/>
    </source>
</evidence>
<keyword evidence="2" id="KW-1003">Cell membrane</keyword>
<evidence type="ECO:0000256" key="2">
    <source>
        <dbReference type="ARBA" id="ARBA00022475"/>
    </source>
</evidence>
<dbReference type="Pfam" id="PF00672">
    <property type="entry name" value="HAMP"/>
    <property type="match status" value="1"/>
</dbReference>
<keyword evidence="7" id="KW-0175">Coiled coil</keyword>
<keyword evidence="9" id="KW-1133">Transmembrane helix</keyword>
<evidence type="ECO:0000256" key="3">
    <source>
        <dbReference type="ARBA" id="ARBA00022500"/>
    </source>
</evidence>
<dbReference type="Proteomes" id="UP001597211">
    <property type="component" value="Unassembled WGS sequence"/>
</dbReference>
<dbReference type="InterPro" id="IPR004090">
    <property type="entry name" value="Chemotax_Me-accpt_rcpt"/>
</dbReference>
<dbReference type="InterPro" id="IPR004089">
    <property type="entry name" value="MCPsignal_dom"/>
</dbReference>
<evidence type="ECO:0000259" key="10">
    <source>
        <dbReference type="PROSITE" id="PS50111"/>
    </source>
</evidence>
<dbReference type="SMART" id="SM00304">
    <property type="entry name" value="HAMP"/>
    <property type="match status" value="1"/>
</dbReference>
<name>A0ABW3S8W7_9BACL</name>
<dbReference type="InterPro" id="IPR003660">
    <property type="entry name" value="HAMP_dom"/>
</dbReference>
<feature type="coiled-coil region" evidence="7">
    <location>
        <begin position="81"/>
        <end position="112"/>
    </location>
</feature>
<dbReference type="PANTHER" id="PTHR43531">
    <property type="entry name" value="PROTEIN ICFG"/>
    <property type="match status" value="1"/>
</dbReference>
<feature type="transmembrane region" description="Helical" evidence="9">
    <location>
        <begin position="12"/>
        <end position="30"/>
    </location>
</feature>
<gene>
    <name evidence="12" type="ORF">ACFQ2Z_07765</name>
</gene>
<dbReference type="SUPFAM" id="SSF58104">
    <property type="entry name" value="Methyl-accepting chemotaxis protein (MCP) signaling domain"/>
    <property type="match status" value="1"/>
</dbReference>
<keyword evidence="9" id="KW-0812">Transmembrane</keyword>
<dbReference type="InterPro" id="IPR024478">
    <property type="entry name" value="HlyB_4HB_MCP"/>
</dbReference>
<dbReference type="RefSeq" id="WP_240268134.1">
    <property type="nucleotide sequence ID" value="NZ_JAKSXN010000008.1"/>
</dbReference>
<protein>
    <submittedName>
        <fullName evidence="12">Methyl-accepting chemotaxis protein</fullName>
    </submittedName>
</protein>
<dbReference type="Pfam" id="PF00015">
    <property type="entry name" value="MCPsignal"/>
    <property type="match status" value="1"/>
</dbReference>
<sequence length="604" mass="65633">MLKKLTIKTRLILSFSILVIALVGLGLYSINSINKVNNQSTVISDEWLPAMDAAHTLNTMTSDYRISELRYVMAGERPELLEQMKAQLEEEGKGLQQHIDNYEQKLSGQEDKQLYEKFKQEWSDYLKTSEQVHALVAQHRTDDALDLISGDSKKEFDDASNSLLNLVKFNQTNAEKESDEGDAMYRSSFSMLIAIIIVMALIAVGLAVMIVLSITRPIGKLSMAAEALALGDVNVSVDTTSQDEIGKLMQAFSRMIASIRDQARVVEQVANGDLTVQVKVRSEQDLMGIKLQEMVERNNEILASINTAADQVASGSKQVSDSSIALSQGATEQASSVEQLTASLEEISTQTKLNAQNANEANKLAADSKQSALQGNEQMKDMLGAMREINEASSSISKIIKVIDEIAFQTNILALNAAVEAARAGQHGKGFAVVAEEVRNLAARSANAAKETTDMIEGSINKVQEGTRIADQTAEALKSIVGDIERVAGLVGDIAMASTEQAAAITQINQGISQVSQVIQTNSATSEESAAASEELSSQAGLLKQQVSRFKLKRNHYADYAGREEMNPEVLRVLEQMNEPRKSEFGSGTGAPKILLSDSEFGKY</sequence>
<feature type="domain" description="Methyl-accepting transducer" evidence="10">
    <location>
        <begin position="308"/>
        <end position="537"/>
    </location>
</feature>
<dbReference type="PRINTS" id="PR00260">
    <property type="entry name" value="CHEMTRNSDUCR"/>
</dbReference>
<comment type="similarity">
    <text evidence="5">Belongs to the methyl-accepting chemotaxis (MCP) protein family.</text>
</comment>
<feature type="region of interest" description="Disordered" evidence="8">
    <location>
        <begin position="580"/>
        <end position="604"/>
    </location>
</feature>
<evidence type="ECO:0000259" key="11">
    <source>
        <dbReference type="PROSITE" id="PS50885"/>
    </source>
</evidence>
<evidence type="ECO:0000256" key="7">
    <source>
        <dbReference type="SAM" id="Coils"/>
    </source>
</evidence>
<dbReference type="Gene3D" id="1.10.287.950">
    <property type="entry name" value="Methyl-accepting chemotaxis protein"/>
    <property type="match status" value="1"/>
</dbReference>
<accession>A0ABW3S8W7</accession>
<dbReference type="InterPro" id="IPR051310">
    <property type="entry name" value="MCP_chemotaxis"/>
</dbReference>
<dbReference type="Pfam" id="PF12729">
    <property type="entry name" value="4HB_MCP_1"/>
    <property type="match status" value="1"/>
</dbReference>
<dbReference type="Gene3D" id="6.10.340.10">
    <property type="match status" value="1"/>
</dbReference>
<proteinExistence type="inferred from homology"/>
<evidence type="ECO:0000256" key="8">
    <source>
        <dbReference type="SAM" id="MobiDB-lite"/>
    </source>
</evidence>
<organism evidence="12 13">
    <name type="scientific">Paenibacillus timonensis</name>
    <dbReference type="NCBI Taxonomy" id="225915"/>
    <lineage>
        <taxon>Bacteria</taxon>
        <taxon>Bacillati</taxon>
        <taxon>Bacillota</taxon>
        <taxon>Bacilli</taxon>
        <taxon>Bacillales</taxon>
        <taxon>Paenibacillaceae</taxon>
        <taxon>Paenibacillus</taxon>
    </lineage>
</organism>
<dbReference type="EMBL" id="JBHTKZ010000010">
    <property type="protein sequence ID" value="MFD1181251.1"/>
    <property type="molecule type" value="Genomic_DNA"/>
</dbReference>
<keyword evidence="4 9" id="KW-0472">Membrane</keyword>
<reference evidence="13" key="1">
    <citation type="journal article" date="2019" name="Int. J. Syst. Evol. Microbiol.">
        <title>The Global Catalogue of Microorganisms (GCM) 10K type strain sequencing project: providing services to taxonomists for standard genome sequencing and annotation.</title>
        <authorList>
            <consortium name="The Broad Institute Genomics Platform"/>
            <consortium name="The Broad Institute Genome Sequencing Center for Infectious Disease"/>
            <person name="Wu L."/>
            <person name="Ma J."/>
        </authorList>
    </citation>
    <scope>NUCLEOTIDE SEQUENCE [LARGE SCALE GENOMIC DNA]</scope>
    <source>
        <strain evidence="13">CCUG 48216</strain>
    </source>
</reference>
<dbReference type="SMART" id="SM00283">
    <property type="entry name" value="MA"/>
    <property type="match status" value="1"/>
</dbReference>
<feature type="transmembrane region" description="Helical" evidence="9">
    <location>
        <begin position="189"/>
        <end position="214"/>
    </location>
</feature>
<evidence type="ECO:0000256" key="6">
    <source>
        <dbReference type="PROSITE-ProRule" id="PRU00284"/>
    </source>
</evidence>
<evidence type="ECO:0000256" key="1">
    <source>
        <dbReference type="ARBA" id="ARBA00004236"/>
    </source>
</evidence>